<dbReference type="Proteomes" id="UP000179057">
    <property type="component" value="Unassembled WGS sequence"/>
</dbReference>
<evidence type="ECO:0000313" key="1">
    <source>
        <dbReference type="EMBL" id="OGM94266.1"/>
    </source>
</evidence>
<name>A0A1F8E0H0_9BACT</name>
<sequence length="63" mass="7420">MINVGIKKRPNRSIRVKKNKTLKSVVERTPYSTQEECKNSYMELLHLADVADRQRRQVYPCAQ</sequence>
<accession>A0A1F8E0H0</accession>
<dbReference type="EMBL" id="MGIV01000014">
    <property type="protein sequence ID" value="OGM94266.1"/>
    <property type="molecule type" value="Genomic_DNA"/>
</dbReference>
<organism evidence="1 2">
    <name type="scientific">Candidatus Wolfebacteria bacterium RIFOXYD1_FULL_48_65</name>
    <dbReference type="NCBI Taxonomy" id="1802561"/>
    <lineage>
        <taxon>Bacteria</taxon>
        <taxon>Candidatus Wolfeibacteriota</taxon>
    </lineage>
</organism>
<reference evidence="1 2" key="1">
    <citation type="journal article" date="2016" name="Nat. Commun.">
        <title>Thousands of microbial genomes shed light on interconnected biogeochemical processes in an aquifer system.</title>
        <authorList>
            <person name="Anantharaman K."/>
            <person name="Brown C.T."/>
            <person name="Hug L.A."/>
            <person name="Sharon I."/>
            <person name="Castelle C.J."/>
            <person name="Probst A.J."/>
            <person name="Thomas B.C."/>
            <person name="Singh A."/>
            <person name="Wilkins M.J."/>
            <person name="Karaoz U."/>
            <person name="Brodie E.L."/>
            <person name="Williams K.H."/>
            <person name="Hubbard S.S."/>
            <person name="Banfield J.F."/>
        </authorList>
    </citation>
    <scope>NUCLEOTIDE SEQUENCE [LARGE SCALE GENOMIC DNA]</scope>
</reference>
<gene>
    <name evidence="1" type="ORF">A2610_03110</name>
</gene>
<protein>
    <submittedName>
        <fullName evidence="1">Uncharacterized protein</fullName>
    </submittedName>
</protein>
<evidence type="ECO:0000313" key="2">
    <source>
        <dbReference type="Proteomes" id="UP000179057"/>
    </source>
</evidence>
<comment type="caution">
    <text evidence="1">The sequence shown here is derived from an EMBL/GenBank/DDBJ whole genome shotgun (WGS) entry which is preliminary data.</text>
</comment>
<dbReference type="AlphaFoldDB" id="A0A1F8E0H0"/>
<proteinExistence type="predicted"/>